<dbReference type="OrthoDB" id="7699050at2759"/>
<accession>A0A026VW45</accession>
<dbReference type="InterPro" id="IPR036397">
    <property type="entry name" value="RNaseH_sf"/>
</dbReference>
<dbReference type="PANTHER" id="PTHR47326:SF1">
    <property type="entry name" value="HTH PSQ-TYPE DOMAIN-CONTAINING PROTEIN"/>
    <property type="match status" value="1"/>
</dbReference>
<dbReference type="Gene3D" id="3.30.420.10">
    <property type="entry name" value="Ribonuclease H-like superfamily/Ribonuclease H"/>
    <property type="match status" value="1"/>
</dbReference>
<dbReference type="AlphaFoldDB" id="A0A026VW45"/>
<organism evidence="1 2">
    <name type="scientific">Ooceraea biroi</name>
    <name type="common">Clonal raider ant</name>
    <name type="synonym">Cerapachys biroi</name>
    <dbReference type="NCBI Taxonomy" id="2015173"/>
    <lineage>
        <taxon>Eukaryota</taxon>
        <taxon>Metazoa</taxon>
        <taxon>Ecdysozoa</taxon>
        <taxon>Arthropoda</taxon>
        <taxon>Hexapoda</taxon>
        <taxon>Insecta</taxon>
        <taxon>Pterygota</taxon>
        <taxon>Neoptera</taxon>
        <taxon>Endopterygota</taxon>
        <taxon>Hymenoptera</taxon>
        <taxon>Apocrita</taxon>
        <taxon>Aculeata</taxon>
        <taxon>Formicoidea</taxon>
        <taxon>Formicidae</taxon>
        <taxon>Dorylinae</taxon>
        <taxon>Ooceraea</taxon>
    </lineage>
</organism>
<evidence type="ECO:0000313" key="1">
    <source>
        <dbReference type="EMBL" id="EZA47982.1"/>
    </source>
</evidence>
<proteinExistence type="predicted"/>
<evidence type="ECO:0000313" key="2">
    <source>
        <dbReference type="Proteomes" id="UP000053097"/>
    </source>
</evidence>
<dbReference type="STRING" id="2015173.A0A026VW45"/>
<evidence type="ECO:0008006" key="3">
    <source>
        <dbReference type="Google" id="ProtNLM"/>
    </source>
</evidence>
<name>A0A026VW45_OOCBI</name>
<gene>
    <name evidence="1" type="ORF">X777_14649</name>
</gene>
<dbReference type="Proteomes" id="UP000053097">
    <property type="component" value="Unassembled WGS sequence"/>
</dbReference>
<keyword evidence="2" id="KW-1185">Reference proteome</keyword>
<reference evidence="1 2" key="1">
    <citation type="journal article" date="2014" name="Curr. Biol.">
        <title>The genome of the clonal raider ant Cerapachys biroi.</title>
        <authorList>
            <person name="Oxley P.R."/>
            <person name="Ji L."/>
            <person name="Fetter-Pruneda I."/>
            <person name="McKenzie S.K."/>
            <person name="Li C."/>
            <person name="Hu H."/>
            <person name="Zhang G."/>
            <person name="Kronauer D.J."/>
        </authorList>
    </citation>
    <scope>NUCLEOTIDE SEQUENCE [LARGE SCALE GENOMIC DNA]</scope>
</reference>
<dbReference type="GO" id="GO:0003676">
    <property type="term" value="F:nucleic acid binding"/>
    <property type="evidence" value="ECO:0007669"/>
    <property type="project" value="InterPro"/>
</dbReference>
<sequence>MYPYHVQCVQGLTENDYGPRLNFCQWFMNELERMPTFSEIILFTDEAAFDRDGVTNFHNTHEWMETNPHAIVQQKHQQQFSCSVWGGIINNSLVGPHFFENRLNDEMYVEFLRNRVRNRLDVLLEDVPLNIRLNMWFMHDGAPVHFSLIARQELKRKFGRQWIGRGGPVR</sequence>
<dbReference type="EMBL" id="KK107726">
    <property type="protein sequence ID" value="EZA47982.1"/>
    <property type="molecule type" value="Genomic_DNA"/>
</dbReference>
<dbReference type="PANTHER" id="PTHR47326">
    <property type="entry name" value="TRANSPOSABLE ELEMENT TC3 TRANSPOSASE-LIKE PROTEIN"/>
    <property type="match status" value="1"/>
</dbReference>
<protein>
    <recommendedName>
        <fullName evidence="3">Transposable element Tc3 transposase</fullName>
    </recommendedName>
</protein>